<accession>A0AA40AYH1</accession>
<proteinExistence type="predicted"/>
<comment type="caution">
    <text evidence="2">The sequence shown here is derived from an EMBL/GenBank/DDBJ whole genome shotgun (WGS) entry which is preliminary data.</text>
</comment>
<evidence type="ECO:0000313" key="2">
    <source>
        <dbReference type="EMBL" id="KAK0724329.1"/>
    </source>
</evidence>
<dbReference type="Proteomes" id="UP001172102">
    <property type="component" value="Unassembled WGS sequence"/>
</dbReference>
<evidence type="ECO:0000313" key="3">
    <source>
        <dbReference type="Proteomes" id="UP001172102"/>
    </source>
</evidence>
<sequence>MTQSAAREVSDWNVAALSAAVSLSSKAWLACGQVGISGVGSWTTAVSHTASSKRPLGGAKTANNRTNRPQTRGGGSPACSVAHFARVFALSSPASTCPRCHKMPTSGHNTPLRNYASLNVGTAGRPRLLASIHLTKTACSQARARGPLRASAMRNAECVPKVCDDFFALEGPWPLLTCCLPAVDWARRVHLSGGGGHSRPRTAVTCEA</sequence>
<dbReference type="AlphaFoldDB" id="A0AA40AYH1"/>
<dbReference type="EMBL" id="JAUKUA010000002">
    <property type="protein sequence ID" value="KAK0724329.1"/>
    <property type="molecule type" value="Genomic_DNA"/>
</dbReference>
<protein>
    <submittedName>
        <fullName evidence="2">Uncharacterized protein</fullName>
    </submittedName>
</protein>
<evidence type="ECO:0000256" key="1">
    <source>
        <dbReference type="SAM" id="MobiDB-lite"/>
    </source>
</evidence>
<name>A0AA40AYH1_9PEZI</name>
<reference evidence="2" key="1">
    <citation type="submission" date="2023-06" db="EMBL/GenBank/DDBJ databases">
        <title>Genome-scale phylogeny and comparative genomics of the fungal order Sordariales.</title>
        <authorList>
            <consortium name="Lawrence Berkeley National Laboratory"/>
            <person name="Hensen N."/>
            <person name="Bonometti L."/>
            <person name="Westerberg I."/>
            <person name="Brannstrom I.O."/>
            <person name="Guillou S."/>
            <person name="Cros-Aarteil S."/>
            <person name="Calhoun S."/>
            <person name="Haridas S."/>
            <person name="Kuo A."/>
            <person name="Mondo S."/>
            <person name="Pangilinan J."/>
            <person name="Riley R."/>
            <person name="Labutti K."/>
            <person name="Andreopoulos B."/>
            <person name="Lipzen A."/>
            <person name="Chen C."/>
            <person name="Yanf M."/>
            <person name="Daum C."/>
            <person name="Ng V."/>
            <person name="Clum A."/>
            <person name="Steindorff A."/>
            <person name="Ohm R."/>
            <person name="Martin F."/>
            <person name="Silar P."/>
            <person name="Natvig D."/>
            <person name="Lalanne C."/>
            <person name="Gautier V."/>
            <person name="Ament-Velasquez S.L."/>
            <person name="Kruys A."/>
            <person name="Hutchinson M.I."/>
            <person name="Powell A.J."/>
            <person name="Barry K."/>
            <person name="Miller A.N."/>
            <person name="Grigoriev I.V."/>
            <person name="Debuchy R."/>
            <person name="Gladieux P."/>
            <person name="Thoren M.H."/>
            <person name="Johannesson H."/>
        </authorList>
    </citation>
    <scope>NUCLEOTIDE SEQUENCE</scope>
    <source>
        <strain evidence="2">SMH4607-1</strain>
    </source>
</reference>
<gene>
    <name evidence="2" type="ORF">B0H67DRAFT_567646</name>
</gene>
<feature type="compositionally biased region" description="Polar residues" evidence="1">
    <location>
        <begin position="61"/>
        <end position="70"/>
    </location>
</feature>
<organism evidence="2 3">
    <name type="scientific">Lasiosphaeris hirsuta</name>
    <dbReference type="NCBI Taxonomy" id="260670"/>
    <lineage>
        <taxon>Eukaryota</taxon>
        <taxon>Fungi</taxon>
        <taxon>Dikarya</taxon>
        <taxon>Ascomycota</taxon>
        <taxon>Pezizomycotina</taxon>
        <taxon>Sordariomycetes</taxon>
        <taxon>Sordariomycetidae</taxon>
        <taxon>Sordariales</taxon>
        <taxon>Lasiosphaeriaceae</taxon>
        <taxon>Lasiosphaeris</taxon>
    </lineage>
</organism>
<feature type="region of interest" description="Disordered" evidence="1">
    <location>
        <begin position="48"/>
        <end position="77"/>
    </location>
</feature>
<keyword evidence="3" id="KW-1185">Reference proteome</keyword>